<dbReference type="InterPro" id="IPR008587">
    <property type="entry name" value="FPP_plant"/>
</dbReference>
<comment type="similarity">
    <text evidence="1">Belongs to the FPP family.</text>
</comment>
<feature type="compositionally biased region" description="Polar residues" evidence="4">
    <location>
        <begin position="45"/>
        <end position="57"/>
    </location>
</feature>
<comment type="caution">
    <text evidence="5">The sequence shown here is derived from an EMBL/GenBank/DDBJ whole genome shotgun (WGS) entry which is preliminary data.</text>
</comment>
<feature type="compositionally biased region" description="Polar residues" evidence="4">
    <location>
        <begin position="295"/>
        <end position="315"/>
    </location>
</feature>
<reference evidence="5 6" key="1">
    <citation type="submission" date="2021-07" db="EMBL/GenBank/DDBJ databases">
        <title>The Aristolochia fimbriata genome: insights into angiosperm evolution, floral development and chemical biosynthesis.</title>
        <authorList>
            <person name="Jiao Y."/>
        </authorList>
    </citation>
    <scope>NUCLEOTIDE SEQUENCE [LARGE SCALE GENOMIC DNA]</scope>
    <source>
        <strain evidence="5">IBCAS-2021</strain>
        <tissue evidence="5">Leaf</tissue>
    </source>
</reference>
<proteinExistence type="inferred from homology"/>
<evidence type="ECO:0000256" key="2">
    <source>
        <dbReference type="ARBA" id="ARBA00023054"/>
    </source>
</evidence>
<gene>
    <name evidence="5" type="ORF">H6P81_015322</name>
</gene>
<accession>A0AAV7E8Z8</accession>
<dbReference type="EMBL" id="JAINDJ010000006">
    <property type="protein sequence ID" value="KAG9443982.1"/>
    <property type="molecule type" value="Genomic_DNA"/>
</dbReference>
<feature type="region of interest" description="Disordered" evidence="4">
    <location>
        <begin position="662"/>
        <end position="721"/>
    </location>
</feature>
<dbReference type="Proteomes" id="UP000825729">
    <property type="component" value="Unassembled WGS sequence"/>
</dbReference>
<feature type="compositionally biased region" description="Basic and acidic residues" evidence="4">
    <location>
        <begin position="1"/>
        <end position="18"/>
    </location>
</feature>
<evidence type="ECO:0008006" key="7">
    <source>
        <dbReference type="Google" id="ProtNLM"/>
    </source>
</evidence>
<feature type="region of interest" description="Disordered" evidence="4">
    <location>
        <begin position="295"/>
        <end position="319"/>
    </location>
</feature>
<keyword evidence="6" id="KW-1185">Reference proteome</keyword>
<dbReference type="PANTHER" id="PTHR31580">
    <property type="entry name" value="FILAMENT-LIKE PLANT PROTEIN 4"/>
    <property type="match status" value="1"/>
</dbReference>
<feature type="compositionally biased region" description="Basic and acidic residues" evidence="4">
    <location>
        <begin position="63"/>
        <end position="77"/>
    </location>
</feature>
<evidence type="ECO:0000313" key="5">
    <source>
        <dbReference type="EMBL" id="KAG9443982.1"/>
    </source>
</evidence>
<organism evidence="5 6">
    <name type="scientific">Aristolochia fimbriata</name>
    <name type="common">White veined hardy Dutchman's pipe vine</name>
    <dbReference type="NCBI Taxonomy" id="158543"/>
    <lineage>
        <taxon>Eukaryota</taxon>
        <taxon>Viridiplantae</taxon>
        <taxon>Streptophyta</taxon>
        <taxon>Embryophyta</taxon>
        <taxon>Tracheophyta</taxon>
        <taxon>Spermatophyta</taxon>
        <taxon>Magnoliopsida</taxon>
        <taxon>Magnoliidae</taxon>
        <taxon>Piperales</taxon>
        <taxon>Aristolochiaceae</taxon>
        <taxon>Aristolochia</taxon>
    </lineage>
</organism>
<dbReference type="AlphaFoldDB" id="A0AAV7E8Z8"/>
<feature type="region of interest" description="Disordered" evidence="4">
    <location>
        <begin position="390"/>
        <end position="419"/>
    </location>
</feature>
<feature type="coiled-coil region" evidence="3">
    <location>
        <begin position="130"/>
        <end position="261"/>
    </location>
</feature>
<evidence type="ECO:0000256" key="4">
    <source>
        <dbReference type="SAM" id="MobiDB-lite"/>
    </source>
</evidence>
<evidence type="ECO:0000313" key="6">
    <source>
        <dbReference type="Proteomes" id="UP000825729"/>
    </source>
</evidence>
<evidence type="ECO:0000256" key="1">
    <source>
        <dbReference type="ARBA" id="ARBA00005921"/>
    </source>
</evidence>
<protein>
    <recommendedName>
        <fullName evidence="7">Filament-like plant protein</fullName>
    </recommendedName>
</protein>
<feature type="compositionally biased region" description="Low complexity" evidence="4">
    <location>
        <begin position="19"/>
        <end position="31"/>
    </location>
</feature>
<feature type="region of interest" description="Disordered" evidence="4">
    <location>
        <begin position="1"/>
        <end position="77"/>
    </location>
</feature>
<name>A0AAV7E8Z8_ARIFI</name>
<dbReference type="Pfam" id="PF05911">
    <property type="entry name" value="FPP"/>
    <property type="match status" value="4"/>
</dbReference>
<feature type="compositionally biased region" description="Low complexity" evidence="4">
    <location>
        <begin position="697"/>
        <end position="707"/>
    </location>
</feature>
<evidence type="ECO:0000256" key="3">
    <source>
        <dbReference type="SAM" id="Coils"/>
    </source>
</evidence>
<sequence>MDRRSWLWRRKSSEKSPGETESSGSVSSLSERFSDEQEALRASPNHAQSPEVSSNPSGGEAIDIDKNSHEKLSDSKKPLIEKLAADGDKTLTDKLSAALLNIRAKEDLVKQHAKVAEEAVTGWEKAEKEAAILKLQLEATVQKNNALEDRIGHLDGALKECVRQLRHAREEQEQKIHEAVAKKVQEFESLRVDLEKQLSGLQTQLDAAKAEASSSSLDLDFMSRLEEVEKENSALKLELLVQSEELKIKTLERDLSTQAAEAASKQHLESIKKVTKLEAECQRLRFLGRKASASGNDQKQVSSANVESLTDSQSDGGDRLNQLEADVRKLGSLELNEGEPSCSDSWASALIAELDQFRSDKTSSKNLTASSAEFGLMDDFLEMERLVALPEAEEGNREEGNTTKQPSSRSSSPSRSELEAVVQRAAELEGKLQRLEEEKAGLERSLDETHDQLEKSRTQLIEAEEKIVELQRELEIVKDLKQASEKEVENANTNRKMVQLQLEAADAEAQVLRAKVDSLEMDVDQERTLSAAIKVNYEKLEAELEHEKALSEEIKIKCQNLEKDIEQEKSLSAEIKVKCQNLEKEISRKREMETRLAATSNGELKLKQEKELAVAAGKLSECQKTIASLGRQLKSLATLEDFLLDPEMPELKGLSLPQRAVETKASHSGNESYLSKIGTPKLVGVPSNPQNGKDDSPPSSSSSSSSSGNHGVEKARNGIGKLFSRSRSSIYVDNH</sequence>
<dbReference type="PANTHER" id="PTHR31580:SF49">
    <property type="entry name" value="FILAMENT-LIKE PLANT PROTEIN 3"/>
    <property type="match status" value="1"/>
</dbReference>
<keyword evidence="2 3" id="KW-0175">Coiled coil</keyword>
<feature type="compositionally biased region" description="Low complexity" evidence="4">
    <location>
        <begin position="406"/>
        <end position="415"/>
    </location>
</feature>